<dbReference type="Pfam" id="PF00440">
    <property type="entry name" value="TetR_N"/>
    <property type="match status" value="1"/>
</dbReference>
<dbReference type="PANTHER" id="PTHR30055">
    <property type="entry name" value="HTH-TYPE TRANSCRIPTIONAL REGULATOR RUTR"/>
    <property type="match status" value="1"/>
</dbReference>
<dbReference type="InterPro" id="IPR041483">
    <property type="entry name" value="TetR_C_34"/>
</dbReference>
<comment type="caution">
    <text evidence="4">The sequence shown here is derived from an EMBL/GenBank/DDBJ whole genome shotgun (WGS) entry which is preliminary data.</text>
</comment>
<dbReference type="InterPro" id="IPR050109">
    <property type="entry name" value="HTH-type_TetR-like_transc_reg"/>
</dbReference>
<name>A0A919QGI0_9ACTN</name>
<dbReference type="Pfam" id="PF17929">
    <property type="entry name" value="TetR_C_34"/>
    <property type="match status" value="1"/>
</dbReference>
<dbReference type="InterPro" id="IPR009057">
    <property type="entry name" value="Homeodomain-like_sf"/>
</dbReference>
<feature type="domain" description="HTH tetR-type" evidence="3">
    <location>
        <begin position="20"/>
        <end position="80"/>
    </location>
</feature>
<keyword evidence="1 2" id="KW-0238">DNA-binding</keyword>
<reference evidence="4" key="1">
    <citation type="submission" date="2021-01" db="EMBL/GenBank/DDBJ databases">
        <title>Whole genome shotgun sequence of Acrocarpospora phusangensis NBRC 108782.</title>
        <authorList>
            <person name="Komaki H."/>
            <person name="Tamura T."/>
        </authorList>
    </citation>
    <scope>NUCLEOTIDE SEQUENCE</scope>
    <source>
        <strain evidence="4">NBRC 108782</strain>
    </source>
</reference>
<keyword evidence="5" id="KW-1185">Reference proteome</keyword>
<dbReference type="Proteomes" id="UP000640052">
    <property type="component" value="Unassembled WGS sequence"/>
</dbReference>
<dbReference type="GO" id="GO:0000976">
    <property type="term" value="F:transcription cis-regulatory region binding"/>
    <property type="evidence" value="ECO:0007669"/>
    <property type="project" value="TreeGrafter"/>
</dbReference>
<sequence length="232" mass="25511">MAVVNTSTDFQRARRPEQVEARRQVILETARAMLHEQPVAEISLRELSSRVGLARSNVLRYFDSREAIFLEIMDETWKSWLGTVEDRLGEPGPPDGPFGAETRVAEVIAGTIAEQRLLCELISLMAGELEKNISLEYARSFKRRASANSARLAALVRAQLPYLTDAAAQHFAGSVFVVVAGLWPYTTPTETVLTVIREMGLPHPGDVFAGNLREGLSNQLVGLAVRAGRQPG</sequence>
<evidence type="ECO:0000256" key="2">
    <source>
        <dbReference type="PROSITE-ProRule" id="PRU00335"/>
    </source>
</evidence>
<dbReference type="InterPro" id="IPR001647">
    <property type="entry name" value="HTH_TetR"/>
</dbReference>
<dbReference type="Gene3D" id="1.10.357.10">
    <property type="entry name" value="Tetracycline Repressor, domain 2"/>
    <property type="match status" value="1"/>
</dbReference>
<dbReference type="AlphaFoldDB" id="A0A919QGI0"/>
<feature type="DNA-binding region" description="H-T-H motif" evidence="2">
    <location>
        <begin position="43"/>
        <end position="62"/>
    </location>
</feature>
<dbReference type="EMBL" id="BOOA01000050">
    <property type="protein sequence ID" value="GIH27133.1"/>
    <property type="molecule type" value="Genomic_DNA"/>
</dbReference>
<dbReference type="PANTHER" id="PTHR30055:SF226">
    <property type="entry name" value="HTH-TYPE TRANSCRIPTIONAL REGULATOR PKSA"/>
    <property type="match status" value="1"/>
</dbReference>
<proteinExistence type="predicted"/>
<evidence type="ECO:0000313" key="5">
    <source>
        <dbReference type="Proteomes" id="UP000640052"/>
    </source>
</evidence>
<dbReference type="GO" id="GO:0003700">
    <property type="term" value="F:DNA-binding transcription factor activity"/>
    <property type="evidence" value="ECO:0007669"/>
    <property type="project" value="TreeGrafter"/>
</dbReference>
<evidence type="ECO:0000259" key="3">
    <source>
        <dbReference type="PROSITE" id="PS50977"/>
    </source>
</evidence>
<gene>
    <name evidence="4" type="ORF">Aph01nite_54430</name>
</gene>
<evidence type="ECO:0000313" key="4">
    <source>
        <dbReference type="EMBL" id="GIH27133.1"/>
    </source>
</evidence>
<organism evidence="4 5">
    <name type="scientific">Acrocarpospora phusangensis</name>
    <dbReference type="NCBI Taxonomy" id="1070424"/>
    <lineage>
        <taxon>Bacteria</taxon>
        <taxon>Bacillati</taxon>
        <taxon>Actinomycetota</taxon>
        <taxon>Actinomycetes</taxon>
        <taxon>Streptosporangiales</taxon>
        <taxon>Streptosporangiaceae</taxon>
        <taxon>Acrocarpospora</taxon>
    </lineage>
</organism>
<accession>A0A919QGI0</accession>
<evidence type="ECO:0000256" key="1">
    <source>
        <dbReference type="ARBA" id="ARBA00023125"/>
    </source>
</evidence>
<dbReference type="SUPFAM" id="SSF46689">
    <property type="entry name" value="Homeodomain-like"/>
    <property type="match status" value="1"/>
</dbReference>
<protein>
    <submittedName>
        <fullName evidence="4">TetR family transcriptional regulator</fullName>
    </submittedName>
</protein>
<dbReference type="PROSITE" id="PS50977">
    <property type="entry name" value="HTH_TETR_2"/>
    <property type="match status" value="1"/>
</dbReference>